<dbReference type="GO" id="GO:0000724">
    <property type="term" value="P:double-strand break repair via homologous recombination"/>
    <property type="evidence" value="ECO:0007669"/>
    <property type="project" value="TreeGrafter"/>
</dbReference>
<dbReference type="InterPro" id="IPR027417">
    <property type="entry name" value="P-loop_NTPase"/>
</dbReference>
<dbReference type="AlphaFoldDB" id="A0A0C3BNY5"/>
<dbReference type="SUPFAM" id="SSF52540">
    <property type="entry name" value="P-loop containing nucleoside triphosphate hydrolases"/>
    <property type="match status" value="1"/>
</dbReference>
<gene>
    <name evidence="3" type="ORF">PILCRDRAFT_90341</name>
</gene>
<evidence type="ECO:0000313" key="3">
    <source>
        <dbReference type="EMBL" id="KIM79037.1"/>
    </source>
</evidence>
<name>A0A0C3BNY5_PILCF</name>
<dbReference type="GO" id="GO:0043138">
    <property type="term" value="F:3'-5' DNA helicase activity"/>
    <property type="evidence" value="ECO:0007669"/>
    <property type="project" value="TreeGrafter"/>
</dbReference>
<comment type="similarity">
    <text evidence="1">Belongs to the helicase family. RecQ subfamily.</text>
</comment>
<dbReference type="EMBL" id="KN833012">
    <property type="protein sequence ID" value="KIM79037.1"/>
    <property type="molecule type" value="Genomic_DNA"/>
</dbReference>
<keyword evidence="4" id="KW-1185">Reference proteome</keyword>
<dbReference type="Proteomes" id="UP000054166">
    <property type="component" value="Unassembled WGS sequence"/>
</dbReference>
<dbReference type="OrthoDB" id="10261556at2759"/>
<dbReference type="PANTHER" id="PTHR13710">
    <property type="entry name" value="DNA HELICASE RECQ FAMILY MEMBER"/>
    <property type="match status" value="1"/>
</dbReference>
<dbReference type="GO" id="GO:0005634">
    <property type="term" value="C:nucleus"/>
    <property type="evidence" value="ECO:0007669"/>
    <property type="project" value="TreeGrafter"/>
</dbReference>
<proteinExistence type="inferred from homology"/>
<dbReference type="InterPro" id="IPR011545">
    <property type="entry name" value="DEAD/DEAH_box_helicase_dom"/>
</dbReference>
<evidence type="ECO:0000313" key="4">
    <source>
        <dbReference type="Proteomes" id="UP000054166"/>
    </source>
</evidence>
<organism evidence="3 4">
    <name type="scientific">Piloderma croceum (strain F 1598)</name>
    <dbReference type="NCBI Taxonomy" id="765440"/>
    <lineage>
        <taxon>Eukaryota</taxon>
        <taxon>Fungi</taxon>
        <taxon>Dikarya</taxon>
        <taxon>Basidiomycota</taxon>
        <taxon>Agaricomycotina</taxon>
        <taxon>Agaricomycetes</taxon>
        <taxon>Agaricomycetidae</taxon>
        <taxon>Atheliales</taxon>
        <taxon>Atheliaceae</taxon>
        <taxon>Piloderma</taxon>
    </lineage>
</organism>
<dbReference type="GO" id="GO:0005694">
    <property type="term" value="C:chromosome"/>
    <property type="evidence" value="ECO:0007669"/>
    <property type="project" value="TreeGrafter"/>
</dbReference>
<feature type="domain" description="DEAD/DEAH-box helicase" evidence="2">
    <location>
        <begin position="30"/>
        <end position="86"/>
    </location>
</feature>
<evidence type="ECO:0000259" key="2">
    <source>
        <dbReference type="Pfam" id="PF00270"/>
    </source>
</evidence>
<dbReference type="PANTHER" id="PTHR13710:SF120">
    <property type="entry name" value="BIFUNCTIONAL 3'-5' EXONUCLEASE_ATP-DEPENDENT HELICASE WRN"/>
    <property type="match status" value="1"/>
</dbReference>
<dbReference type="HOGENOM" id="CLU_1124905_0_0_1"/>
<dbReference type="GO" id="GO:0003676">
    <property type="term" value="F:nucleic acid binding"/>
    <property type="evidence" value="ECO:0007669"/>
    <property type="project" value="InterPro"/>
</dbReference>
<dbReference type="STRING" id="765440.A0A0C3BNY5"/>
<evidence type="ECO:0000256" key="1">
    <source>
        <dbReference type="ARBA" id="ARBA00005446"/>
    </source>
</evidence>
<dbReference type="Gene3D" id="3.40.50.300">
    <property type="entry name" value="P-loop containing nucleotide triphosphate hydrolases"/>
    <property type="match status" value="2"/>
</dbReference>
<dbReference type="GO" id="GO:0005524">
    <property type="term" value="F:ATP binding"/>
    <property type="evidence" value="ECO:0007669"/>
    <property type="project" value="InterPro"/>
</dbReference>
<reference evidence="4" key="2">
    <citation type="submission" date="2015-01" db="EMBL/GenBank/DDBJ databases">
        <title>Evolutionary Origins and Diversification of the Mycorrhizal Mutualists.</title>
        <authorList>
            <consortium name="DOE Joint Genome Institute"/>
            <consortium name="Mycorrhizal Genomics Consortium"/>
            <person name="Kohler A."/>
            <person name="Kuo A."/>
            <person name="Nagy L.G."/>
            <person name="Floudas D."/>
            <person name="Copeland A."/>
            <person name="Barry K.W."/>
            <person name="Cichocki N."/>
            <person name="Veneault-Fourrey C."/>
            <person name="LaButti K."/>
            <person name="Lindquist E.A."/>
            <person name="Lipzen A."/>
            <person name="Lundell T."/>
            <person name="Morin E."/>
            <person name="Murat C."/>
            <person name="Riley R."/>
            <person name="Ohm R."/>
            <person name="Sun H."/>
            <person name="Tunlid A."/>
            <person name="Henrissat B."/>
            <person name="Grigoriev I.V."/>
            <person name="Hibbett D.S."/>
            <person name="Martin F."/>
        </authorList>
    </citation>
    <scope>NUCLEOTIDE SEQUENCE [LARGE SCALE GENOMIC DNA]</scope>
    <source>
        <strain evidence="4">F 1598</strain>
    </source>
</reference>
<sequence length="247" mass="26514">MAYITRDKPAYTSVKAHTKLVLDQVVYGWQLEIGAAALCRDDVIVDVGTGSGKTLSFSIPLVLNETDIALRVTPLTALMIDQAASSNLRTVAICSETLESLWGGSFRLDYAALGVLRGHLPRHVPFIVASATLPDHILDDICTKLQLSAKAKVRVILWGLPPSFCALVQRAGHAARDFKMLGEAILIVPPTVLSKGITETEVESALTINVADESTEAENIGEEETEILDGGVRVAHNSNDEGDAEVK</sequence>
<dbReference type="GO" id="GO:0005737">
    <property type="term" value="C:cytoplasm"/>
    <property type="evidence" value="ECO:0007669"/>
    <property type="project" value="TreeGrafter"/>
</dbReference>
<protein>
    <recommendedName>
        <fullName evidence="2">DEAD/DEAH-box helicase domain-containing protein</fullName>
    </recommendedName>
</protein>
<dbReference type="InParanoid" id="A0A0C3BNY5"/>
<dbReference type="GO" id="GO:0009378">
    <property type="term" value="F:four-way junction helicase activity"/>
    <property type="evidence" value="ECO:0007669"/>
    <property type="project" value="TreeGrafter"/>
</dbReference>
<accession>A0A0C3BNY5</accession>
<reference evidence="3 4" key="1">
    <citation type="submission" date="2014-04" db="EMBL/GenBank/DDBJ databases">
        <authorList>
            <consortium name="DOE Joint Genome Institute"/>
            <person name="Kuo A."/>
            <person name="Tarkka M."/>
            <person name="Buscot F."/>
            <person name="Kohler A."/>
            <person name="Nagy L.G."/>
            <person name="Floudas D."/>
            <person name="Copeland A."/>
            <person name="Barry K.W."/>
            <person name="Cichocki N."/>
            <person name="Veneault-Fourrey C."/>
            <person name="LaButti K."/>
            <person name="Lindquist E.A."/>
            <person name="Lipzen A."/>
            <person name="Lundell T."/>
            <person name="Morin E."/>
            <person name="Murat C."/>
            <person name="Sun H."/>
            <person name="Tunlid A."/>
            <person name="Henrissat B."/>
            <person name="Grigoriev I.V."/>
            <person name="Hibbett D.S."/>
            <person name="Martin F."/>
            <person name="Nordberg H.P."/>
            <person name="Cantor M.N."/>
            <person name="Hua S.X."/>
        </authorList>
    </citation>
    <scope>NUCLEOTIDE SEQUENCE [LARGE SCALE GENOMIC DNA]</scope>
    <source>
        <strain evidence="3 4">F 1598</strain>
    </source>
</reference>
<dbReference type="Pfam" id="PF00270">
    <property type="entry name" value="DEAD"/>
    <property type="match status" value="1"/>
</dbReference>